<dbReference type="EMBL" id="UINC01145704">
    <property type="protein sequence ID" value="SVD35997.1"/>
    <property type="molecule type" value="Genomic_DNA"/>
</dbReference>
<gene>
    <name evidence="1" type="ORF">METZ01_LOCUS388851</name>
</gene>
<reference evidence="1" key="1">
    <citation type="submission" date="2018-05" db="EMBL/GenBank/DDBJ databases">
        <authorList>
            <person name="Lanie J.A."/>
            <person name="Ng W.-L."/>
            <person name="Kazmierczak K.M."/>
            <person name="Andrzejewski T.M."/>
            <person name="Davidsen T.M."/>
            <person name="Wayne K.J."/>
            <person name="Tettelin H."/>
            <person name="Glass J.I."/>
            <person name="Rusch D."/>
            <person name="Podicherti R."/>
            <person name="Tsui H.-C.T."/>
            <person name="Winkler M.E."/>
        </authorList>
    </citation>
    <scope>NUCLEOTIDE SEQUENCE</scope>
</reference>
<dbReference type="AlphaFoldDB" id="A0A382UPH1"/>
<accession>A0A382UPH1</accession>
<feature type="non-terminal residue" evidence="1">
    <location>
        <position position="214"/>
    </location>
</feature>
<protein>
    <recommendedName>
        <fullName evidence="2">Glucose-methanol-choline oxidoreductase N-terminal domain-containing protein</fullName>
    </recommendedName>
</protein>
<name>A0A382UPH1_9ZZZZ</name>
<dbReference type="SUPFAM" id="SSF51905">
    <property type="entry name" value="FAD/NAD(P)-binding domain"/>
    <property type="match status" value="1"/>
</dbReference>
<dbReference type="InterPro" id="IPR036188">
    <property type="entry name" value="FAD/NAD-bd_sf"/>
</dbReference>
<evidence type="ECO:0008006" key="2">
    <source>
        <dbReference type="Google" id="ProtNLM"/>
    </source>
</evidence>
<dbReference type="Gene3D" id="3.50.50.60">
    <property type="entry name" value="FAD/NAD(P)-binding domain"/>
    <property type="match status" value="1"/>
</dbReference>
<sequence length="214" mass="24178">MLERGRPLEHGPSYITEHKAPWEYELRGRDERGAQDQFLQGQADPVTEHTRHFFVNDRENPYVFDEDKPFLWIRGYHLGGRSITWGRQSYRLSDLDFEANTREGIGVDWPVRYAHLAPWYDYVERFAGISGQAEGMHQLPDGQFLPAMPFNAGEVKVKAGIEGAFPERRMTIGRSAVLTQPHNGRGACHYCGPCDQGCSVGAYFSSQSSTLPAA</sequence>
<organism evidence="1">
    <name type="scientific">marine metagenome</name>
    <dbReference type="NCBI Taxonomy" id="408172"/>
    <lineage>
        <taxon>unclassified sequences</taxon>
        <taxon>metagenomes</taxon>
        <taxon>ecological metagenomes</taxon>
    </lineage>
</organism>
<evidence type="ECO:0000313" key="1">
    <source>
        <dbReference type="EMBL" id="SVD35997.1"/>
    </source>
</evidence>
<proteinExistence type="predicted"/>